<proteinExistence type="predicted"/>
<evidence type="ECO:0000313" key="1">
    <source>
        <dbReference type="EMBL" id="KFZ32349.1"/>
    </source>
</evidence>
<dbReference type="AlphaFoldDB" id="A0A094J2V2"/>
<accession>A0A094J2V2</accession>
<protein>
    <submittedName>
        <fullName evidence="1">Uncharacterized protein</fullName>
    </submittedName>
</protein>
<comment type="caution">
    <text evidence="1">The sequence shown here is derived from an EMBL/GenBank/DDBJ whole genome shotgun (WGS) entry which is preliminary data.</text>
</comment>
<dbReference type="EMBL" id="JPZO01000065">
    <property type="protein sequence ID" value="KFZ32349.1"/>
    <property type="molecule type" value="Genomic_DNA"/>
</dbReference>
<gene>
    <name evidence="1" type="ORF">JS44_10550</name>
</gene>
<sequence length="82" mass="9205">MSEQRLSDLEARIVKLEKEAAAATTAEQTIEAINNVIQKYLELQIKVFTALEKGETIDRDALYAANDSIRILHHIVKIKGLV</sequence>
<organism evidence="1">
    <name type="scientific">Anoxybacillus flavithermus</name>
    <dbReference type="NCBI Taxonomy" id="33934"/>
    <lineage>
        <taxon>Bacteria</taxon>
        <taxon>Bacillati</taxon>
        <taxon>Bacillota</taxon>
        <taxon>Bacilli</taxon>
        <taxon>Bacillales</taxon>
        <taxon>Anoxybacillaceae</taxon>
        <taxon>Anoxybacillus</taxon>
    </lineage>
</organism>
<reference evidence="1" key="1">
    <citation type="submission" date="2014-08" db="EMBL/GenBank/DDBJ databases">
        <title>Fullgenome sequencing of Anoxybacillus sp.25 isolate from Garga hot-spring Russia.</title>
        <authorList>
            <person name="Rozanov A.S."/>
            <person name="Kotenko A.V."/>
            <person name="Malup T.K."/>
            <person name="Peltek S.E."/>
        </authorList>
    </citation>
    <scope>NUCLEOTIDE SEQUENCE [LARGE SCALE GENOMIC DNA]</scope>
    <source>
        <strain evidence="1">25</strain>
    </source>
</reference>
<name>A0A094J2V2_9BACL</name>